<keyword evidence="4" id="KW-1185">Reference proteome</keyword>
<organism evidence="3 4">
    <name type="scientific">Acorus calamus</name>
    <name type="common">Sweet flag</name>
    <dbReference type="NCBI Taxonomy" id="4465"/>
    <lineage>
        <taxon>Eukaryota</taxon>
        <taxon>Viridiplantae</taxon>
        <taxon>Streptophyta</taxon>
        <taxon>Embryophyta</taxon>
        <taxon>Tracheophyta</taxon>
        <taxon>Spermatophyta</taxon>
        <taxon>Magnoliopsida</taxon>
        <taxon>Liliopsida</taxon>
        <taxon>Acoraceae</taxon>
        <taxon>Acorus</taxon>
    </lineage>
</organism>
<dbReference type="Gene3D" id="1.10.8.430">
    <property type="entry name" value="Helical domain of apoptotic protease-activating factors"/>
    <property type="match status" value="1"/>
</dbReference>
<comment type="caution">
    <text evidence="3">The sequence shown here is derived from an EMBL/GenBank/DDBJ whole genome shotgun (WGS) entry which is preliminary data.</text>
</comment>
<dbReference type="Gene3D" id="3.40.50.300">
    <property type="entry name" value="P-loop containing nucleotide triphosphate hydrolases"/>
    <property type="match status" value="1"/>
</dbReference>
<keyword evidence="1" id="KW-0067">ATP-binding</keyword>
<dbReference type="Pfam" id="PF00931">
    <property type="entry name" value="NB-ARC"/>
    <property type="match status" value="1"/>
</dbReference>
<reference evidence="3" key="2">
    <citation type="submission" date="2023-06" db="EMBL/GenBank/DDBJ databases">
        <authorList>
            <person name="Ma L."/>
            <person name="Liu K.-W."/>
            <person name="Li Z."/>
            <person name="Hsiao Y.-Y."/>
            <person name="Qi Y."/>
            <person name="Fu T."/>
            <person name="Tang G."/>
            <person name="Zhang D."/>
            <person name="Sun W.-H."/>
            <person name="Liu D.-K."/>
            <person name="Li Y."/>
            <person name="Chen G.-Z."/>
            <person name="Liu X.-D."/>
            <person name="Liao X.-Y."/>
            <person name="Jiang Y.-T."/>
            <person name="Yu X."/>
            <person name="Hao Y."/>
            <person name="Huang J."/>
            <person name="Zhao X.-W."/>
            <person name="Ke S."/>
            <person name="Chen Y.-Y."/>
            <person name="Wu W.-L."/>
            <person name="Hsu J.-L."/>
            <person name="Lin Y.-F."/>
            <person name="Huang M.-D."/>
            <person name="Li C.-Y."/>
            <person name="Huang L."/>
            <person name="Wang Z.-W."/>
            <person name="Zhao X."/>
            <person name="Zhong W.-Y."/>
            <person name="Peng D.-H."/>
            <person name="Ahmad S."/>
            <person name="Lan S."/>
            <person name="Zhang J.-S."/>
            <person name="Tsai W.-C."/>
            <person name="Van De Peer Y."/>
            <person name="Liu Z.-J."/>
        </authorList>
    </citation>
    <scope>NUCLEOTIDE SEQUENCE</scope>
    <source>
        <strain evidence="3">CP</strain>
        <tissue evidence="3">Leaves</tissue>
    </source>
</reference>
<dbReference type="PANTHER" id="PTHR33463:SF204">
    <property type="entry name" value="NB-ARC DOMAIN-CONTAINING PROTEIN"/>
    <property type="match status" value="1"/>
</dbReference>
<accession>A0AAV9C0V2</accession>
<evidence type="ECO:0000259" key="2">
    <source>
        <dbReference type="Pfam" id="PF00931"/>
    </source>
</evidence>
<evidence type="ECO:0000256" key="1">
    <source>
        <dbReference type="ARBA" id="ARBA00022840"/>
    </source>
</evidence>
<dbReference type="InterPro" id="IPR027417">
    <property type="entry name" value="P-loop_NTPase"/>
</dbReference>
<evidence type="ECO:0000313" key="3">
    <source>
        <dbReference type="EMBL" id="KAK1281944.1"/>
    </source>
</evidence>
<protein>
    <submittedName>
        <fullName evidence="3">Disease resistance protein</fullName>
    </submittedName>
</protein>
<dbReference type="Proteomes" id="UP001180020">
    <property type="component" value="Unassembled WGS sequence"/>
</dbReference>
<dbReference type="InterPro" id="IPR002182">
    <property type="entry name" value="NB-ARC"/>
</dbReference>
<dbReference type="GO" id="GO:0005524">
    <property type="term" value="F:ATP binding"/>
    <property type="evidence" value="ECO:0007669"/>
    <property type="project" value="UniProtKB-KW"/>
</dbReference>
<dbReference type="InterPro" id="IPR050905">
    <property type="entry name" value="Plant_NBS-LRR"/>
</dbReference>
<dbReference type="InterPro" id="IPR042197">
    <property type="entry name" value="Apaf_helical"/>
</dbReference>
<evidence type="ECO:0000313" key="4">
    <source>
        <dbReference type="Proteomes" id="UP001180020"/>
    </source>
</evidence>
<dbReference type="EMBL" id="JAUJYO010000022">
    <property type="protein sequence ID" value="KAK1281944.1"/>
    <property type="molecule type" value="Genomic_DNA"/>
</dbReference>
<proteinExistence type="predicted"/>
<sequence length="439" mass="48799">MSSSSTKRSPSLPKSRSSIIRTAENQLLETGLKECVMPLAKYLFINTKDYLVTEFNHFFRYETNIASLKTSLREFKQTSHKLHTRVQVEEKRGLTRTNTVKGWLESAESIERDAAAIVDGNYNSSSESPLTSLLERKESGPKDCFVFLFSNYHDSKKSVLLLDEIKRLSADSDFDRVAEESLPDTAVDMPQPRMRGIGTDRALARLRGCVAEDDVTIIGLFGPDGVGKTMRLIKLNSDFVGSGGEDFISVIYVDVVACSNDARRIREVIGGRLGMTPKECESRELIKRTLSHTSFLLMLDGVREFIDYEELGVPCDGGRCARHRSRPHRRKIVVATPFDYVCAHMCAEETIEVEGLGPEEAWKLFTENVGRDAMRGDAEVHALAKAVVRNCDGIPGKLIECARALAGKTTVAEWKRVMSEKGMSSSGDSVDVIDVISNI</sequence>
<dbReference type="SUPFAM" id="SSF52540">
    <property type="entry name" value="P-loop containing nucleoside triphosphate hydrolases"/>
    <property type="match status" value="1"/>
</dbReference>
<dbReference type="GO" id="GO:0043531">
    <property type="term" value="F:ADP binding"/>
    <property type="evidence" value="ECO:0007669"/>
    <property type="project" value="InterPro"/>
</dbReference>
<gene>
    <name evidence="3" type="ORF">QJS10_CPB22g00973</name>
</gene>
<name>A0AAV9C0V2_ACOCL</name>
<keyword evidence="1" id="KW-0547">Nucleotide-binding</keyword>
<feature type="domain" description="NB-ARC" evidence="2">
    <location>
        <begin position="210"/>
        <end position="371"/>
    </location>
</feature>
<reference evidence="3" key="1">
    <citation type="journal article" date="2023" name="Nat. Commun.">
        <title>Diploid and tetraploid genomes of Acorus and the evolution of monocots.</title>
        <authorList>
            <person name="Ma L."/>
            <person name="Liu K.W."/>
            <person name="Li Z."/>
            <person name="Hsiao Y.Y."/>
            <person name="Qi Y."/>
            <person name="Fu T."/>
            <person name="Tang G.D."/>
            <person name="Zhang D."/>
            <person name="Sun W.H."/>
            <person name="Liu D.K."/>
            <person name="Li Y."/>
            <person name="Chen G.Z."/>
            <person name="Liu X.D."/>
            <person name="Liao X.Y."/>
            <person name="Jiang Y.T."/>
            <person name="Yu X."/>
            <person name="Hao Y."/>
            <person name="Huang J."/>
            <person name="Zhao X.W."/>
            <person name="Ke S."/>
            <person name="Chen Y.Y."/>
            <person name="Wu W.L."/>
            <person name="Hsu J.L."/>
            <person name="Lin Y.F."/>
            <person name="Huang M.D."/>
            <person name="Li C.Y."/>
            <person name="Huang L."/>
            <person name="Wang Z.W."/>
            <person name="Zhao X."/>
            <person name="Zhong W.Y."/>
            <person name="Peng D.H."/>
            <person name="Ahmad S."/>
            <person name="Lan S."/>
            <person name="Zhang J.S."/>
            <person name="Tsai W.C."/>
            <person name="Van de Peer Y."/>
            <person name="Liu Z.J."/>
        </authorList>
    </citation>
    <scope>NUCLEOTIDE SEQUENCE</scope>
    <source>
        <strain evidence="3">CP</strain>
    </source>
</reference>
<dbReference type="AlphaFoldDB" id="A0AAV9C0V2"/>
<dbReference type="PANTHER" id="PTHR33463">
    <property type="entry name" value="NB-ARC DOMAIN-CONTAINING PROTEIN-RELATED"/>
    <property type="match status" value="1"/>
</dbReference>